<organism evidence="4 5">
    <name type="scientific">Zostera marina</name>
    <name type="common">Eelgrass</name>
    <dbReference type="NCBI Taxonomy" id="29655"/>
    <lineage>
        <taxon>Eukaryota</taxon>
        <taxon>Viridiplantae</taxon>
        <taxon>Streptophyta</taxon>
        <taxon>Embryophyta</taxon>
        <taxon>Tracheophyta</taxon>
        <taxon>Spermatophyta</taxon>
        <taxon>Magnoliopsida</taxon>
        <taxon>Liliopsida</taxon>
        <taxon>Zosteraceae</taxon>
        <taxon>Zostera</taxon>
    </lineage>
</organism>
<evidence type="ECO:0000259" key="3">
    <source>
        <dbReference type="SMART" id="SM01010"/>
    </source>
</evidence>
<dbReference type="InterPro" id="IPR032640">
    <property type="entry name" value="AMPK1_CBM"/>
</dbReference>
<dbReference type="OMA" id="QRTINAP"/>
<dbReference type="InterPro" id="IPR043554">
    <property type="entry name" value="KINB"/>
</dbReference>
<keyword evidence="4" id="KW-0808">Transferase</keyword>
<comment type="similarity">
    <text evidence="1">Belongs to the 5'-AMP-activated protein kinase beta subunit family.</text>
</comment>
<reference evidence="5" key="1">
    <citation type="journal article" date="2016" name="Nature">
        <title>The genome of the seagrass Zostera marina reveals angiosperm adaptation to the sea.</title>
        <authorList>
            <person name="Olsen J.L."/>
            <person name="Rouze P."/>
            <person name="Verhelst B."/>
            <person name="Lin Y.-C."/>
            <person name="Bayer T."/>
            <person name="Collen J."/>
            <person name="Dattolo E."/>
            <person name="De Paoli E."/>
            <person name="Dittami S."/>
            <person name="Maumus F."/>
            <person name="Michel G."/>
            <person name="Kersting A."/>
            <person name="Lauritano C."/>
            <person name="Lohaus R."/>
            <person name="Toepel M."/>
            <person name="Tonon T."/>
            <person name="Vanneste K."/>
            <person name="Amirebrahimi M."/>
            <person name="Brakel J."/>
            <person name="Bostroem C."/>
            <person name="Chovatia M."/>
            <person name="Grimwood J."/>
            <person name="Jenkins J.W."/>
            <person name="Jueterbock A."/>
            <person name="Mraz A."/>
            <person name="Stam W.T."/>
            <person name="Tice H."/>
            <person name="Bornberg-Bauer E."/>
            <person name="Green P.J."/>
            <person name="Pearson G.A."/>
            <person name="Procaccini G."/>
            <person name="Duarte C.M."/>
            <person name="Schmutz J."/>
            <person name="Reusch T.B.H."/>
            <person name="Van de Peer Y."/>
        </authorList>
    </citation>
    <scope>NUCLEOTIDE SEQUENCE [LARGE SCALE GENOMIC DNA]</scope>
    <source>
        <strain evidence="5">cv. Finnish</strain>
    </source>
</reference>
<dbReference type="InterPro" id="IPR006828">
    <property type="entry name" value="ASC_dom"/>
</dbReference>
<protein>
    <submittedName>
        <fullName evidence="4">5'-AMP-activated protein kinase beta-2 subunit protein</fullName>
    </submittedName>
</protein>
<dbReference type="CDD" id="cd02859">
    <property type="entry name" value="E_set_AMPKbeta_like_N"/>
    <property type="match status" value="1"/>
</dbReference>
<dbReference type="GO" id="GO:0016301">
    <property type="term" value="F:kinase activity"/>
    <property type="evidence" value="ECO:0007669"/>
    <property type="project" value="UniProtKB-KW"/>
</dbReference>
<comment type="caution">
    <text evidence="4">The sequence shown here is derived from an EMBL/GenBank/DDBJ whole genome shotgun (WGS) entry which is preliminary data.</text>
</comment>
<keyword evidence="4" id="KW-0418">Kinase</keyword>
<dbReference type="Gene3D" id="2.60.40.10">
    <property type="entry name" value="Immunoglobulins"/>
    <property type="match status" value="1"/>
</dbReference>
<dbReference type="PANTHER" id="PTHR46316">
    <property type="entry name" value="SNF1-RELATED PROTEIN KINASE REGULATORY SUBUNIT BETA-1"/>
    <property type="match status" value="1"/>
</dbReference>
<evidence type="ECO:0000313" key="4">
    <source>
        <dbReference type="EMBL" id="KMZ74291.1"/>
    </source>
</evidence>
<feature type="domain" description="Association with the SNF1 complex (ASC)" evidence="3">
    <location>
        <begin position="190"/>
        <end position="276"/>
    </location>
</feature>
<dbReference type="InterPro" id="IPR037256">
    <property type="entry name" value="ASC_dom_sf"/>
</dbReference>
<dbReference type="AlphaFoldDB" id="A0A0K9PZ54"/>
<dbReference type="GO" id="GO:0009507">
    <property type="term" value="C:chloroplast"/>
    <property type="evidence" value="ECO:0007669"/>
    <property type="project" value="UniProtKB-ARBA"/>
</dbReference>
<accession>A0A0K9PZ54</accession>
<keyword evidence="5" id="KW-1185">Reference proteome</keyword>
<proteinExistence type="inferred from homology"/>
<dbReference type="Gene3D" id="6.20.250.60">
    <property type="match status" value="1"/>
</dbReference>
<dbReference type="InterPro" id="IPR013783">
    <property type="entry name" value="Ig-like_fold"/>
</dbReference>
<dbReference type="SMART" id="SM01010">
    <property type="entry name" value="AMPKBI"/>
    <property type="match status" value="1"/>
</dbReference>
<dbReference type="EMBL" id="LFYR01000379">
    <property type="protein sequence ID" value="KMZ74291.1"/>
    <property type="molecule type" value="Genomic_DNA"/>
</dbReference>
<dbReference type="Pfam" id="PF04739">
    <property type="entry name" value="AMPKBI"/>
    <property type="match status" value="1"/>
</dbReference>
<feature type="compositionally biased region" description="Basic and acidic residues" evidence="2">
    <location>
        <begin position="1"/>
        <end position="10"/>
    </location>
</feature>
<dbReference type="InterPro" id="IPR014756">
    <property type="entry name" value="Ig_E-set"/>
</dbReference>
<sequence>MGNVNVREDLENSLDDSLPRSGPGVHTQSNADRSLTEDSMGNTPPETPGTRRRSPLLFSPQVPLAPLQRISDTPVLDHSWMCDSNGPLELPPEKTIPILITWNYGGNDVSVEGSWDNWISRKVLHKSGKDHSVLLVLPSGVYHYRFIVDGEQKYIPDLPHVTDEIGRSNVLDVTDYVPENLDSVAHFEVPLSPVSSYSTSYPSEEEFAKEPPIVPQKLNLSILGSEFDEESSPKPQHVVLNHLYIEKGWSSQSLIALSLTHRFQSKYATVVLYKPLKKQK</sequence>
<evidence type="ECO:0000256" key="1">
    <source>
        <dbReference type="ARBA" id="ARBA00010926"/>
    </source>
</evidence>
<dbReference type="SUPFAM" id="SSF160219">
    <property type="entry name" value="AMPKBI-like"/>
    <property type="match status" value="1"/>
</dbReference>
<evidence type="ECO:0000313" key="5">
    <source>
        <dbReference type="Proteomes" id="UP000036987"/>
    </source>
</evidence>
<dbReference type="STRING" id="29655.A0A0K9PZ54"/>
<dbReference type="Proteomes" id="UP000036987">
    <property type="component" value="Unassembled WGS sequence"/>
</dbReference>
<dbReference type="SUPFAM" id="SSF81296">
    <property type="entry name" value="E set domains"/>
    <property type="match status" value="1"/>
</dbReference>
<name>A0A0K9PZ54_ZOSMR</name>
<dbReference type="Pfam" id="PF16561">
    <property type="entry name" value="AMPK1_CBM"/>
    <property type="match status" value="1"/>
</dbReference>
<dbReference type="OrthoDB" id="531008at2759"/>
<gene>
    <name evidence="4" type="ORF">ZOSMA_132G00600</name>
</gene>
<dbReference type="PANTHER" id="PTHR46316:SF9">
    <property type="entry name" value="SNF1-RELATED PROTEIN KINASE REGULATORY SUBUNIT BETA-1"/>
    <property type="match status" value="1"/>
</dbReference>
<feature type="compositionally biased region" description="Polar residues" evidence="2">
    <location>
        <begin position="26"/>
        <end position="44"/>
    </location>
</feature>
<feature type="region of interest" description="Disordered" evidence="2">
    <location>
        <begin position="1"/>
        <end position="58"/>
    </location>
</feature>
<evidence type="ECO:0000256" key="2">
    <source>
        <dbReference type="SAM" id="MobiDB-lite"/>
    </source>
</evidence>